<comment type="caution">
    <text evidence="6">The sequence shown here is derived from an EMBL/GenBank/DDBJ whole genome shotgun (WGS) entry which is preliminary data.</text>
</comment>
<dbReference type="InterPro" id="IPR004367">
    <property type="entry name" value="Cyclin_C-dom"/>
</dbReference>
<feature type="compositionally biased region" description="Basic and acidic residues" evidence="3">
    <location>
        <begin position="535"/>
        <end position="544"/>
    </location>
</feature>
<feature type="domain" description="Cyclin C-terminal" evidence="5">
    <location>
        <begin position="201"/>
        <end position="365"/>
    </location>
</feature>
<dbReference type="SMART" id="SM00385">
    <property type="entry name" value="CYCLIN"/>
    <property type="match status" value="2"/>
</dbReference>
<gene>
    <name evidence="6" type="ORF">ECRASSUSDP1_LOCUS28456</name>
</gene>
<dbReference type="SUPFAM" id="SSF47954">
    <property type="entry name" value="Cyclin-like"/>
    <property type="match status" value="2"/>
</dbReference>
<accession>A0AAD1Y7H0</accession>
<dbReference type="InterPro" id="IPR036915">
    <property type="entry name" value="Cyclin-like_sf"/>
</dbReference>
<comment type="similarity">
    <text evidence="2">Belongs to the cyclin family.</text>
</comment>
<keyword evidence="1 2" id="KW-0195">Cyclin</keyword>
<feature type="compositionally biased region" description="Polar residues" evidence="3">
    <location>
        <begin position="629"/>
        <end position="647"/>
    </location>
</feature>
<name>A0AAD1Y7H0_EUPCR</name>
<feature type="compositionally biased region" description="Basic residues" evidence="3">
    <location>
        <begin position="650"/>
        <end position="660"/>
    </location>
</feature>
<evidence type="ECO:0000259" key="4">
    <source>
        <dbReference type="SMART" id="SM00385"/>
    </source>
</evidence>
<feature type="region of interest" description="Disordered" evidence="3">
    <location>
        <begin position="598"/>
        <end position="690"/>
    </location>
</feature>
<dbReference type="Pfam" id="PF02984">
    <property type="entry name" value="Cyclin_C"/>
    <property type="match status" value="1"/>
</dbReference>
<feature type="compositionally biased region" description="Polar residues" evidence="3">
    <location>
        <begin position="602"/>
        <end position="611"/>
    </location>
</feature>
<evidence type="ECO:0008006" key="8">
    <source>
        <dbReference type="Google" id="ProtNLM"/>
    </source>
</evidence>
<sequence>MSVTRKTDVSSDPSLGSVLYHTARRPSKGAKKYMEHPKSAEEAARSEHRNINRIVLREPGCECHSGSELKEVYASMLSTQFYHGKTAKKGYLKYRRVLVDWMCEIGDTIKQSYTTIHHAVCVMDNYFSKHEDVKSNEKGKRLLKLVALTSIFISAKYCEKDSKGPTARNISMLTRGEFSEEEILYFEGLILQKIGWNLMFTTPADFISLFLNQGIVYSDDLVFTDEFASHPRAPSLKNIRYVRKYCEFFVDLCLQEQSFQKYSCIILAISIILAARKSVNISPIWNDEFSRLFMMNFKHVEKCYIEIYSFYEASFPNQTKAIIKPAKVIPSIHKTKPKKENRSVGTRYTSSETSHRNRSSTKSSRRSKKELATWNLRSKHKGKRSTNSSLLSHKADLSREVKNITTPDKFIALHQKNSSSNKKSTLKKFRPQNVSLRRAVQTGMSGSSNKKKLKIRYKNKDAVEKMPLKLDFNTKSITNLTKQSKFSNRIPKAPQTKRNSQIGGTFYKANYDQKPKLSSRNNMPSYSGMYSTLDNGKHHISQQEDKREYLLTKAQDSSSCQRFSNQYDLGNTSKDSSCGIRKIGYNWAINNVPSWKKDKSKNYSSMSSLMNRPSEARKQSFQKPKPKFTLSNSSSFMLTKENPTTDKAQLAKRSKLHKNIFHQIGTFPRSSSSSTRPKNPSGPRSRLEQY</sequence>
<feature type="compositionally biased region" description="Polar residues" evidence="3">
    <location>
        <begin position="516"/>
        <end position="534"/>
    </location>
</feature>
<feature type="compositionally biased region" description="Basic and acidic residues" evidence="3">
    <location>
        <begin position="32"/>
        <end position="46"/>
    </location>
</feature>
<dbReference type="InterPro" id="IPR039361">
    <property type="entry name" value="Cyclin"/>
</dbReference>
<feature type="region of interest" description="Disordered" evidence="3">
    <location>
        <begin position="333"/>
        <end position="394"/>
    </location>
</feature>
<dbReference type="CDD" id="cd20529">
    <property type="entry name" value="CYCLIN_CCNJ-like_rpt2"/>
    <property type="match status" value="1"/>
</dbReference>
<evidence type="ECO:0000256" key="2">
    <source>
        <dbReference type="RuleBase" id="RU000383"/>
    </source>
</evidence>
<evidence type="ECO:0000313" key="6">
    <source>
        <dbReference type="EMBL" id="CAI2386831.1"/>
    </source>
</evidence>
<feature type="compositionally biased region" description="Basic residues" evidence="3">
    <location>
        <begin position="356"/>
        <end position="368"/>
    </location>
</feature>
<keyword evidence="7" id="KW-1185">Reference proteome</keyword>
<protein>
    <recommendedName>
        <fullName evidence="8">Cyclin N-terminal domain-containing protein</fullName>
    </recommendedName>
</protein>
<dbReference type="AlphaFoldDB" id="A0AAD1Y7H0"/>
<evidence type="ECO:0000256" key="1">
    <source>
        <dbReference type="ARBA" id="ARBA00023127"/>
    </source>
</evidence>
<evidence type="ECO:0000256" key="3">
    <source>
        <dbReference type="SAM" id="MobiDB-lite"/>
    </source>
</evidence>
<dbReference type="Pfam" id="PF00134">
    <property type="entry name" value="Cyclin_N"/>
    <property type="match status" value="1"/>
</dbReference>
<evidence type="ECO:0000259" key="5">
    <source>
        <dbReference type="SMART" id="SM01332"/>
    </source>
</evidence>
<dbReference type="Gene3D" id="1.10.472.10">
    <property type="entry name" value="Cyclin-like"/>
    <property type="match status" value="2"/>
</dbReference>
<organism evidence="6 7">
    <name type="scientific">Euplotes crassus</name>
    <dbReference type="NCBI Taxonomy" id="5936"/>
    <lineage>
        <taxon>Eukaryota</taxon>
        <taxon>Sar</taxon>
        <taxon>Alveolata</taxon>
        <taxon>Ciliophora</taxon>
        <taxon>Intramacronucleata</taxon>
        <taxon>Spirotrichea</taxon>
        <taxon>Hypotrichia</taxon>
        <taxon>Euplotida</taxon>
        <taxon>Euplotidae</taxon>
        <taxon>Moneuplotes</taxon>
    </lineage>
</organism>
<dbReference type="InterPro" id="IPR006671">
    <property type="entry name" value="Cyclin_N"/>
</dbReference>
<feature type="region of interest" description="Disordered" evidence="3">
    <location>
        <begin position="488"/>
        <end position="544"/>
    </location>
</feature>
<feature type="domain" description="Cyclin-like" evidence="4">
    <location>
        <begin position="100"/>
        <end position="192"/>
    </location>
</feature>
<proteinExistence type="inferred from homology"/>
<dbReference type="EMBL" id="CAMPGE010029367">
    <property type="protein sequence ID" value="CAI2386831.1"/>
    <property type="molecule type" value="Genomic_DNA"/>
</dbReference>
<feature type="region of interest" description="Disordered" evidence="3">
    <location>
        <begin position="1"/>
        <end position="46"/>
    </location>
</feature>
<dbReference type="PANTHER" id="PTHR10177">
    <property type="entry name" value="CYCLINS"/>
    <property type="match status" value="1"/>
</dbReference>
<reference evidence="6" key="1">
    <citation type="submission" date="2023-07" db="EMBL/GenBank/DDBJ databases">
        <authorList>
            <consortium name="AG Swart"/>
            <person name="Singh M."/>
            <person name="Singh A."/>
            <person name="Seah K."/>
            <person name="Emmerich C."/>
        </authorList>
    </citation>
    <scope>NUCLEOTIDE SEQUENCE</scope>
    <source>
        <strain evidence="6">DP1</strain>
    </source>
</reference>
<feature type="domain" description="Cyclin-like" evidence="4">
    <location>
        <begin position="222"/>
        <end position="309"/>
    </location>
</feature>
<feature type="compositionally biased region" description="Polar residues" evidence="3">
    <location>
        <begin position="343"/>
        <end position="352"/>
    </location>
</feature>
<dbReference type="Proteomes" id="UP001295684">
    <property type="component" value="Unassembled WGS sequence"/>
</dbReference>
<dbReference type="InterPro" id="IPR013763">
    <property type="entry name" value="Cyclin-like_dom"/>
</dbReference>
<evidence type="ECO:0000313" key="7">
    <source>
        <dbReference type="Proteomes" id="UP001295684"/>
    </source>
</evidence>
<feature type="compositionally biased region" description="Basic residues" evidence="3">
    <location>
        <begin position="22"/>
        <end position="31"/>
    </location>
</feature>
<dbReference type="SMART" id="SM01332">
    <property type="entry name" value="Cyclin_C"/>
    <property type="match status" value="1"/>
</dbReference>